<evidence type="ECO:0000313" key="1">
    <source>
        <dbReference type="EMBL" id="MEJ8632365.1"/>
    </source>
</evidence>
<gene>
    <name evidence="1" type="ORF">WKI67_02760</name>
</gene>
<name>A0ACC6PM43_9ACTN</name>
<protein>
    <submittedName>
        <fullName evidence="1">DUF1801 domain-containing protein</fullName>
    </submittedName>
</protein>
<organism evidence="1 2">
    <name type="scientific">Streptomyces achmelvichensis</name>
    <dbReference type="NCBI Taxonomy" id="3134111"/>
    <lineage>
        <taxon>Bacteria</taxon>
        <taxon>Bacillati</taxon>
        <taxon>Actinomycetota</taxon>
        <taxon>Actinomycetes</taxon>
        <taxon>Kitasatosporales</taxon>
        <taxon>Streptomycetaceae</taxon>
        <taxon>Streptomyces</taxon>
    </lineage>
</organism>
<dbReference type="EMBL" id="JBBKAJ010000017">
    <property type="protein sequence ID" value="MEJ8632365.1"/>
    <property type="molecule type" value="Genomic_DNA"/>
</dbReference>
<evidence type="ECO:0000313" key="2">
    <source>
        <dbReference type="Proteomes" id="UP001377168"/>
    </source>
</evidence>
<accession>A0ACC6PM43</accession>
<keyword evidence="2" id="KW-1185">Reference proteome</keyword>
<proteinExistence type="predicted"/>
<sequence length="136" mass="15205">MAAGLVTEDDSVFTEMVASSPQPIAELARASRALIYSVLPETVEVVWLRQRIAGYGTGPKKMTEQFCWLAPYTNHVVFGFYYGTELPDPDEILEGSGNPMRHVKVRSPQDLEKPALHRLVTAASTHRVPPPQRHDY</sequence>
<dbReference type="Proteomes" id="UP001377168">
    <property type="component" value="Unassembled WGS sequence"/>
</dbReference>
<comment type="caution">
    <text evidence="1">The sequence shown here is derived from an EMBL/GenBank/DDBJ whole genome shotgun (WGS) entry which is preliminary data.</text>
</comment>
<reference evidence="1" key="1">
    <citation type="submission" date="2024-03" db="EMBL/GenBank/DDBJ databases">
        <title>Novel Streptomyces species of biotechnological and ecological value are a feature of Machair soil.</title>
        <authorList>
            <person name="Prole J.R."/>
            <person name="Goodfellow M."/>
            <person name="Allenby N."/>
            <person name="Ward A.C."/>
        </authorList>
    </citation>
    <scope>NUCLEOTIDE SEQUENCE</scope>
    <source>
        <strain evidence="1">MS2.AVA.5</strain>
    </source>
</reference>